<comment type="subcellular location">
    <subcellularLocation>
        <location evidence="1">Periplasm</location>
    </subcellularLocation>
</comment>
<dbReference type="OrthoDB" id="9811951at2"/>
<evidence type="ECO:0000313" key="5">
    <source>
        <dbReference type="Proteomes" id="UP000184292"/>
    </source>
</evidence>
<reference evidence="4 5" key="1">
    <citation type="submission" date="2016-11" db="EMBL/GenBank/DDBJ databases">
        <authorList>
            <person name="Jaros S."/>
            <person name="Januszkiewicz K."/>
            <person name="Wedrychowicz H."/>
        </authorList>
    </citation>
    <scope>NUCLEOTIDE SEQUENCE [LARGE SCALE GENOMIC DNA]</scope>
    <source>
        <strain evidence="4 5">DSM 100565</strain>
    </source>
</reference>
<dbReference type="EMBL" id="FQYO01000002">
    <property type="protein sequence ID" value="SHI65505.1"/>
    <property type="molecule type" value="Genomic_DNA"/>
</dbReference>
<keyword evidence="5" id="KW-1185">Reference proteome</keyword>
<evidence type="ECO:0000256" key="1">
    <source>
        <dbReference type="ARBA" id="ARBA00004418"/>
    </source>
</evidence>
<dbReference type="SUPFAM" id="SSF53850">
    <property type="entry name" value="Periplasmic binding protein-like II"/>
    <property type="match status" value="1"/>
</dbReference>
<accession>A0A1M6CWQ7</accession>
<dbReference type="InterPro" id="IPR050490">
    <property type="entry name" value="Bact_solute-bd_prot1"/>
</dbReference>
<feature type="chain" id="PRO_5012477614" evidence="3">
    <location>
        <begin position="24"/>
        <end position="424"/>
    </location>
</feature>
<dbReference type="STRING" id="1447782.SAMN05444417_1410"/>
<organism evidence="4 5">
    <name type="scientific">Wenxinia saemankumensis</name>
    <dbReference type="NCBI Taxonomy" id="1447782"/>
    <lineage>
        <taxon>Bacteria</taxon>
        <taxon>Pseudomonadati</taxon>
        <taxon>Pseudomonadota</taxon>
        <taxon>Alphaproteobacteria</taxon>
        <taxon>Rhodobacterales</taxon>
        <taxon>Roseobacteraceae</taxon>
        <taxon>Wenxinia</taxon>
    </lineage>
</organism>
<proteinExistence type="inferred from homology"/>
<feature type="signal peptide" evidence="3">
    <location>
        <begin position="1"/>
        <end position="23"/>
    </location>
</feature>
<dbReference type="CDD" id="cd13585">
    <property type="entry name" value="PBP2_TMBP_like"/>
    <property type="match status" value="1"/>
</dbReference>
<dbReference type="InterPro" id="IPR006059">
    <property type="entry name" value="SBP"/>
</dbReference>
<dbReference type="RefSeq" id="WP_073327331.1">
    <property type="nucleotide sequence ID" value="NZ_FQYO01000002.1"/>
</dbReference>
<dbReference type="Pfam" id="PF01547">
    <property type="entry name" value="SBP_bac_1"/>
    <property type="match status" value="1"/>
</dbReference>
<dbReference type="PANTHER" id="PTHR43649:SF12">
    <property type="entry name" value="DIACETYLCHITOBIOSE BINDING PROTEIN DASA"/>
    <property type="match status" value="1"/>
</dbReference>
<dbReference type="GO" id="GO:0042597">
    <property type="term" value="C:periplasmic space"/>
    <property type="evidence" value="ECO:0007669"/>
    <property type="project" value="UniProtKB-SubCell"/>
</dbReference>
<name>A0A1M6CWQ7_9RHOB</name>
<sequence length="424" mass="45438">MTRRLTTLAGASALALIAGGAAADDLTLVEVITSPERTEVLEGIVSAWEEETGHNVEIVSLPWGQAFETLATMVAGGDIPDIVEMPERWMALYSGAGQLMDLAPLQDSWEDYGTLTEQTVNMGSMSAGGRLEMIPYGFYLRAMFYNKDLLAEAGIDTPPGTMEEFVAAAQAVSELEGKSGYCLRGGPGGTGGWLMFAAAMNDSAEFFDAEGNSTMDSEGSVAGLQMMIDLYQSGAAPRDSVNWGFNEIVAGFYSGTCAFLDQDPDALIGISDRMDAESFAVMPMPVGPGGHAYPTIGFAGWSVFNTTESPEAAMDLVGHLSNPENNATWAQFVGVIPIHEGADQDPYFQTEQFAGWFETLNNPDTYIPLLPPAYLEGYGYFADSLSIETGQEALLGDLTAEELADQWAQYLTDEYAAYQAAQAQ</sequence>
<evidence type="ECO:0000313" key="4">
    <source>
        <dbReference type="EMBL" id="SHI65505.1"/>
    </source>
</evidence>
<dbReference type="PANTHER" id="PTHR43649">
    <property type="entry name" value="ARABINOSE-BINDING PROTEIN-RELATED"/>
    <property type="match status" value="1"/>
</dbReference>
<gene>
    <name evidence="4" type="ORF">SAMN05444417_1410</name>
</gene>
<protein>
    <submittedName>
        <fullName evidence="4">Carbohydrate ABC transporter substrate-binding protein, CUT1 family</fullName>
    </submittedName>
</protein>
<dbReference type="Gene3D" id="3.40.190.10">
    <property type="entry name" value="Periplasmic binding protein-like II"/>
    <property type="match status" value="1"/>
</dbReference>
<keyword evidence="3" id="KW-0732">Signal</keyword>
<dbReference type="AlphaFoldDB" id="A0A1M6CWQ7"/>
<comment type="similarity">
    <text evidence="2">Belongs to the bacterial solute-binding protein 1 family.</text>
</comment>
<dbReference type="Proteomes" id="UP000184292">
    <property type="component" value="Unassembled WGS sequence"/>
</dbReference>
<evidence type="ECO:0000256" key="2">
    <source>
        <dbReference type="ARBA" id="ARBA00008520"/>
    </source>
</evidence>
<evidence type="ECO:0000256" key="3">
    <source>
        <dbReference type="SAM" id="SignalP"/>
    </source>
</evidence>